<dbReference type="CDD" id="cd01335">
    <property type="entry name" value="Radical_SAM"/>
    <property type="match status" value="1"/>
</dbReference>
<evidence type="ECO:0000313" key="5">
    <source>
        <dbReference type="EMBL" id="RFU60475.1"/>
    </source>
</evidence>
<dbReference type="SFLD" id="SFLDG01084">
    <property type="entry name" value="Uncharacterised_Radical_SAM_Su"/>
    <property type="match status" value="1"/>
</dbReference>
<organism evidence="5 6">
    <name type="scientific">Peribacillus glennii</name>
    <dbReference type="NCBI Taxonomy" id="2303991"/>
    <lineage>
        <taxon>Bacteria</taxon>
        <taxon>Bacillati</taxon>
        <taxon>Bacillota</taxon>
        <taxon>Bacilli</taxon>
        <taxon>Bacillales</taxon>
        <taxon>Bacillaceae</taxon>
        <taxon>Peribacillus</taxon>
    </lineage>
</organism>
<dbReference type="PANTHER" id="PTHR43432">
    <property type="entry name" value="SLR0285 PROTEIN"/>
    <property type="match status" value="1"/>
</dbReference>
<dbReference type="GO" id="GO:0051536">
    <property type="term" value="F:iron-sulfur cluster binding"/>
    <property type="evidence" value="ECO:0007669"/>
    <property type="project" value="UniProtKB-KW"/>
</dbReference>
<evidence type="ECO:0000259" key="4">
    <source>
        <dbReference type="PROSITE" id="PS51918"/>
    </source>
</evidence>
<dbReference type="Proteomes" id="UP000262939">
    <property type="component" value="Unassembled WGS sequence"/>
</dbReference>
<protein>
    <submittedName>
        <fullName evidence="5">Radical SAM protein</fullName>
    </submittedName>
</protein>
<gene>
    <name evidence="5" type="ORF">D0466_21775</name>
</gene>
<dbReference type="InterPro" id="IPR058240">
    <property type="entry name" value="rSAM_sf"/>
</dbReference>
<dbReference type="GO" id="GO:0046872">
    <property type="term" value="F:metal ion binding"/>
    <property type="evidence" value="ECO:0007669"/>
    <property type="project" value="UniProtKB-KW"/>
</dbReference>
<dbReference type="EMBL" id="QVTD01000026">
    <property type="protein sequence ID" value="RFU60475.1"/>
    <property type="molecule type" value="Genomic_DNA"/>
</dbReference>
<dbReference type="SFLD" id="SFLDS00029">
    <property type="entry name" value="Radical_SAM"/>
    <property type="match status" value="1"/>
</dbReference>
<evidence type="ECO:0000313" key="6">
    <source>
        <dbReference type="Proteomes" id="UP000262939"/>
    </source>
</evidence>
<dbReference type="GO" id="GO:0003824">
    <property type="term" value="F:catalytic activity"/>
    <property type="evidence" value="ECO:0007669"/>
    <property type="project" value="InterPro"/>
</dbReference>
<dbReference type="Pfam" id="PF04055">
    <property type="entry name" value="Radical_SAM"/>
    <property type="match status" value="1"/>
</dbReference>
<sequence>MKDIVSKTILTSAKGQLDDYTHSLNPYAGCAFGCKYCYVRQLPVSLYREEEWGTWVDIKTNAAQILKKDLIKARKKGPVYIFMSSSTDPYQPLEAKTQLTRSLLETMLEETPDFLFVQTRSPLVKRDIDLFKKFGGKIRISMTIETDKEEIRKAFSPSAPPIQARMAALREITEAGIPTQATIAPLLPCSREFPKKLKNLASRVVLDDFWMGDGSGGRRTERMGVYEIYQQMGMEKWFNPTAYKVVLKMLQEELGEIGISKEGFKPDIK</sequence>
<evidence type="ECO:0000256" key="3">
    <source>
        <dbReference type="ARBA" id="ARBA00023014"/>
    </source>
</evidence>
<dbReference type="PANTHER" id="PTHR43432:SF3">
    <property type="entry name" value="SLR0285 PROTEIN"/>
    <property type="match status" value="1"/>
</dbReference>
<dbReference type="SMART" id="SM00729">
    <property type="entry name" value="Elp3"/>
    <property type="match status" value="1"/>
</dbReference>
<keyword evidence="6" id="KW-1185">Reference proteome</keyword>
<dbReference type="InterPro" id="IPR006638">
    <property type="entry name" value="Elp3/MiaA/NifB-like_rSAM"/>
</dbReference>
<dbReference type="OrthoDB" id="9785699at2"/>
<dbReference type="InterPro" id="IPR040086">
    <property type="entry name" value="MJ0683-like"/>
</dbReference>
<dbReference type="Gene3D" id="3.80.30.30">
    <property type="match status" value="1"/>
</dbReference>
<keyword evidence="3" id="KW-0411">Iron-sulfur</keyword>
<evidence type="ECO:0000256" key="1">
    <source>
        <dbReference type="ARBA" id="ARBA00022723"/>
    </source>
</evidence>
<dbReference type="RefSeq" id="WP_117324609.1">
    <property type="nucleotide sequence ID" value="NZ_QVTD01000026.1"/>
</dbReference>
<comment type="caution">
    <text evidence="5">The sequence shown here is derived from an EMBL/GenBank/DDBJ whole genome shotgun (WGS) entry which is preliminary data.</text>
</comment>
<evidence type="ECO:0000256" key="2">
    <source>
        <dbReference type="ARBA" id="ARBA00023004"/>
    </source>
</evidence>
<feature type="domain" description="Radical SAM core" evidence="4">
    <location>
        <begin position="16"/>
        <end position="265"/>
    </location>
</feature>
<name>A0A372L837_9BACI</name>
<dbReference type="InterPro" id="IPR007197">
    <property type="entry name" value="rSAM"/>
</dbReference>
<dbReference type="AlphaFoldDB" id="A0A372L837"/>
<keyword evidence="2" id="KW-0408">Iron</keyword>
<dbReference type="SUPFAM" id="SSF102114">
    <property type="entry name" value="Radical SAM enzymes"/>
    <property type="match status" value="1"/>
</dbReference>
<keyword evidence="1" id="KW-0479">Metal-binding</keyword>
<proteinExistence type="predicted"/>
<dbReference type="PROSITE" id="PS51918">
    <property type="entry name" value="RADICAL_SAM"/>
    <property type="match status" value="1"/>
</dbReference>
<accession>A0A372L837</accession>
<reference evidence="5 6" key="1">
    <citation type="submission" date="2018-08" db="EMBL/GenBank/DDBJ databases">
        <title>Bacillus chawlae sp. nov., Bacillus glennii sp. nov., and Bacillus saganii sp. nov. Isolated from the Vehicle Assembly Building at Kennedy Space Center where the Viking Spacecraft were Assembled.</title>
        <authorList>
            <person name="Seuylemezian A."/>
            <person name="Vaishampayan P."/>
        </authorList>
    </citation>
    <scope>NUCLEOTIDE SEQUENCE [LARGE SCALE GENOMIC DNA]</scope>
    <source>
        <strain evidence="5 6">V44-8</strain>
    </source>
</reference>